<evidence type="ECO:0000313" key="2">
    <source>
        <dbReference type="Proteomes" id="UP000008281"/>
    </source>
</evidence>
<reference evidence="1" key="1">
    <citation type="submission" date="2007-07" db="EMBL/GenBank/DDBJ databases">
        <title>PCAP assembly of the Caenorhabditis remanei genome.</title>
        <authorList>
            <consortium name="The Caenorhabditis remanei Sequencing Consortium"/>
            <person name="Wilson R.K."/>
        </authorList>
    </citation>
    <scope>NUCLEOTIDE SEQUENCE [LARGE SCALE GENOMIC DNA]</scope>
    <source>
        <strain evidence="1">PB4641</strain>
    </source>
</reference>
<gene>
    <name evidence="1" type="ORF">CRE_15174</name>
</gene>
<evidence type="ECO:0000313" key="1">
    <source>
        <dbReference type="EMBL" id="EFP11462.1"/>
    </source>
</evidence>
<name>E3NNP1_CAERE</name>
<proteinExistence type="predicted"/>
<protein>
    <submittedName>
        <fullName evidence="1">Uncharacterized protein</fullName>
    </submittedName>
</protein>
<dbReference type="Proteomes" id="UP000008281">
    <property type="component" value="Unassembled WGS sequence"/>
</dbReference>
<accession>E3NNP1</accession>
<dbReference type="EMBL" id="DS269234">
    <property type="protein sequence ID" value="EFP11462.1"/>
    <property type="molecule type" value="Genomic_DNA"/>
</dbReference>
<keyword evidence="2" id="KW-1185">Reference proteome</keyword>
<sequence>MREKEREEI</sequence>
<dbReference type="InParanoid" id="E3NNP1"/>
<organism evidence="2">
    <name type="scientific">Caenorhabditis remanei</name>
    <name type="common">Caenorhabditis vulgaris</name>
    <dbReference type="NCBI Taxonomy" id="31234"/>
    <lineage>
        <taxon>Eukaryota</taxon>
        <taxon>Metazoa</taxon>
        <taxon>Ecdysozoa</taxon>
        <taxon>Nematoda</taxon>
        <taxon>Chromadorea</taxon>
        <taxon>Rhabditida</taxon>
        <taxon>Rhabditina</taxon>
        <taxon>Rhabditomorpha</taxon>
        <taxon>Rhabditoidea</taxon>
        <taxon>Rhabditidae</taxon>
        <taxon>Peloderinae</taxon>
        <taxon>Caenorhabditis</taxon>
    </lineage>
</organism>